<dbReference type="GeneID" id="6758289"/>
<evidence type="ECO:0000313" key="4">
    <source>
        <dbReference type="Proteomes" id="UP000009022"/>
    </source>
</evidence>
<dbReference type="RefSeq" id="XP_002117076.1">
    <property type="nucleotide sequence ID" value="XM_002117040.1"/>
</dbReference>
<dbReference type="InParanoid" id="B3SA66"/>
<keyword evidence="4" id="KW-1185">Reference proteome</keyword>
<dbReference type="AlphaFoldDB" id="B3SA66"/>
<proteinExistence type="predicted"/>
<feature type="transmembrane region" description="Helical" evidence="2">
    <location>
        <begin position="35"/>
        <end position="59"/>
    </location>
</feature>
<dbReference type="Proteomes" id="UP000009022">
    <property type="component" value="Unassembled WGS sequence"/>
</dbReference>
<dbReference type="CTD" id="6758289"/>
<reference evidence="3 4" key="1">
    <citation type="journal article" date="2008" name="Nature">
        <title>The Trichoplax genome and the nature of placozoans.</title>
        <authorList>
            <person name="Srivastava M."/>
            <person name="Begovic E."/>
            <person name="Chapman J."/>
            <person name="Putnam N.H."/>
            <person name="Hellsten U."/>
            <person name="Kawashima T."/>
            <person name="Kuo A."/>
            <person name="Mitros T."/>
            <person name="Salamov A."/>
            <person name="Carpenter M.L."/>
            <person name="Signorovitch A.Y."/>
            <person name="Moreno M.A."/>
            <person name="Kamm K."/>
            <person name="Grimwood J."/>
            <person name="Schmutz J."/>
            <person name="Shapiro H."/>
            <person name="Grigoriev I.V."/>
            <person name="Buss L.W."/>
            <person name="Schierwater B."/>
            <person name="Dellaporta S.L."/>
            <person name="Rokhsar D.S."/>
        </authorList>
    </citation>
    <scope>NUCLEOTIDE SEQUENCE [LARGE SCALE GENOMIC DNA]</scope>
    <source>
        <strain evidence="3 4">Grell-BS-1999</strain>
    </source>
</reference>
<protein>
    <submittedName>
        <fullName evidence="3">Uncharacterized protein</fullName>
    </submittedName>
</protein>
<sequence length="381" mass="43626">MSTIPLHSHPSESLEGFQTYAAMWSTIPRHLRRHLFRIGIAMLLFGFLSVIFGIVGYFLPAYLLNVNIVIGADIWMGVFYMIPGTFAIASEIRRNVRALHSDFSNVYRSLRTMHIGHSQSYILAQLGVIIDSIFDVCFIFDDDDNTICEHLLQLLSMCILYGYRIGKDNANDGDYSNIARSQSGNTNDFGASTRGIDLMKKKPEFKGALDVNPTVTLPQLSEKNSKNYIKNINDYNNWIPQARQPILLRREHDKMYALVPQIVLTTDSIDIGNILKSGNYTRSKYDIQLQQQQLNRITAVNVPQSQQLRRPELQAQQIQQPLMQGQQEQLEQQQKLIKEQQQLIGMLQKQQEEIKQQQSQILQQGSQVPSPQIQSPQQEFQ</sequence>
<evidence type="ECO:0000256" key="2">
    <source>
        <dbReference type="SAM" id="Phobius"/>
    </source>
</evidence>
<evidence type="ECO:0000313" key="3">
    <source>
        <dbReference type="EMBL" id="EDV20382.1"/>
    </source>
</evidence>
<gene>
    <name evidence="3" type="ORF">TRIADDRAFT_61151</name>
</gene>
<keyword evidence="2" id="KW-0472">Membrane</keyword>
<name>B3SA66_TRIAD</name>
<feature type="transmembrane region" description="Helical" evidence="2">
    <location>
        <begin position="65"/>
        <end position="89"/>
    </location>
</feature>
<dbReference type="HOGENOM" id="CLU_726335_0_0_1"/>
<evidence type="ECO:0000256" key="1">
    <source>
        <dbReference type="SAM" id="MobiDB-lite"/>
    </source>
</evidence>
<dbReference type="KEGG" id="tad:TRIADDRAFT_61151"/>
<keyword evidence="2" id="KW-0812">Transmembrane</keyword>
<feature type="region of interest" description="Disordered" evidence="1">
    <location>
        <begin position="359"/>
        <end position="381"/>
    </location>
</feature>
<keyword evidence="2" id="KW-1133">Transmembrane helix</keyword>
<accession>B3SA66</accession>
<dbReference type="EMBL" id="DS985260">
    <property type="protein sequence ID" value="EDV20382.1"/>
    <property type="molecule type" value="Genomic_DNA"/>
</dbReference>
<organism evidence="3 4">
    <name type="scientific">Trichoplax adhaerens</name>
    <name type="common">Trichoplax reptans</name>
    <dbReference type="NCBI Taxonomy" id="10228"/>
    <lineage>
        <taxon>Eukaryota</taxon>
        <taxon>Metazoa</taxon>
        <taxon>Placozoa</taxon>
        <taxon>Uniplacotomia</taxon>
        <taxon>Trichoplacea</taxon>
        <taxon>Trichoplacidae</taxon>
        <taxon>Trichoplax</taxon>
    </lineage>
</organism>